<evidence type="ECO:0000256" key="2">
    <source>
        <dbReference type="SAM" id="SignalP"/>
    </source>
</evidence>
<feature type="domain" description="HPr" evidence="3">
    <location>
        <begin position="1041"/>
        <end position="1139"/>
    </location>
</feature>
<feature type="compositionally biased region" description="Polar residues" evidence="1">
    <location>
        <begin position="639"/>
        <end position="651"/>
    </location>
</feature>
<dbReference type="Pfam" id="PF00381">
    <property type="entry name" value="PTS-HPr"/>
    <property type="match status" value="1"/>
</dbReference>
<feature type="compositionally biased region" description="Polar residues" evidence="1">
    <location>
        <begin position="738"/>
        <end position="755"/>
    </location>
</feature>
<evidence type="ECO:0000259" key="3">
    <source>
        <dbReference type="PROSITE" id="PS51350"/>
    </source>
</evidence>
<dbReference type="PROSITE" id="PS51350">
    <property type="entry name" value="PTS_HPR_DOM"/>
    <property type="match status" value="1"/>
</dbReference>
<organism evidence="4 5">
    <name type="scientific">Candidatus Abzuiibacterium crystallinum</name>
    <dbReference type="NCBI Taxonomy" id="1974748"/>
    <lineage>
        <taxon>Bacteria</taxon>
        <taxon>Pseudomonadati</taxon>
        <taxon>Candidatus Omnitrophota</taxon>
        <taxon>Candidatus Abzuiibacterium</taxon>
    </lineage>
</organism>
<feature type="compositionally biased region" description="Basic and acidic residues" evidence="1">
    <location>
        <begin position="701"/>
        <end position="719"/>
    </location>
</feature>
<feature type="non-terminal residue" evidence="4">
    <location>
        <position position="1304"/>
    </location>
</feature>
<feature type="region of interest" description="Disordered" evidence="1">
    <location>
        <begin position="639"/>
        <end position="766"/>
    </location>
</feature>
<dbReference type="InterPro" id="IPR035895">
    <property type="entry name" value="HPr-like_sf"/>
</dbReference>
<dbReference type="EMBL" id="PCVY01000002">
    <property type="protein sequence ID" value="PIQ87591.1"/>
    <property type="molecule type" value="Genomic_DNA"/>
</dbReference>
<dbReference type="InterPro" id="IPR000032">
    <property type="entry name" value="HPr-like"/>
</dbReference>
<gene>
    <name evidence="4" type="ORF">COV74_00045</name>
</gene>
<evidence type="ECO:0000313" key="5">
    <source>
        <dbReference type="Proteomes" id="UP000230859"/>
    </source>
</evidence>
<dbReference type="Proteomes" id="UP000230859">
    <property type="component" value="Unassembled WGS sequence"/>
</dbReference>
<comment type="caution">
    <text evidence="4">The sequence shown here is derived from an EMBL/GenBank/DDBJ whole genome shotgun (WGS) entry which is preliminary data.</text>
</comment>
<evidence type="ECO:0000256" key="1">
    <source>
        <dbReference type="SAM" id="MobiDB-lite"/>
    </source>
</evidence>
<keyword evidence="2" id="KW-0732">Signal</keyword>
<feature type="signal peptide" evidence="2">
    <location>
        <begin position="1"/>
        <end position="26"/>
    </location>
</feature>
<sequence>MKSNVFLKRTIALFLLVTFTSVETFAPHTKAATQLRTTPRFSHVETMALVNQLGPEETKDLLGDNVSERNRDFDIRPQRNVFTKKPFSFRSELRHLAAQKTPEEWYAVAETIRINATIVINDRPYQVHQLAEDIHIAEKPEDILVTLISVGLRQAPYYSGWLLGTLVNLIQHQQAFVLGLTRGLHLTASTSNFASSEADGLKPPPLRLTEWRSEQRQHAEAHAAEWYAIMNRVKPGVFVRLRGILYKVIEVKSDKTTRLTPSQIPVVLGAVSGAESYQTVSMGEIVYGVQTDAVSIMNLGLADDRDLSERSELREVNADEGALRRLLENVISARQKLKEAEAERKKGTRSSRHLLDLERSYFDAARALISGDRIEAVALEDESVIKRIQAGDWLISAESSPRSPDLLLVIGKSDLGGIRFLRLRTNNAGVLRHGERAETKVLTYRGNLLHRFDLVRQHSARSKTATSGTPAEAHVPAQEKKPQPSGRLLQRIGHVIPLLDKRIAQGKRFRTQGALAQVLRMRSKVLTQLRNASPEVDGRIKQLVQPADTLNDVISPAFAKKIEAAVESMDRLIEQGARFNLQKKMAAAIGVTEAVLSQMKHHSSEAADRINRLLTSLPRSTVSSSPADLLNGIHLNGQDQAEQPTLPNLESLSAPYAPTFHRGTDDSSMKGLGQPLNPIDSRTAPNENAIHFRSEPSSSTDRGEERKARAELRQTRPDDFGTIGSSSPTALRAAPTSHRGTSNPSMNGLGQSSLTDENKSRKARAELRVENERGKIQTYSLDKKNPSLIIIQFLSGEQVTLKTKKKRNGNRITVRLIGEDSFFRFAEQPDGEFKEIRGSQARPFSIRPNVTYHFNSRTRVPQKSFKVTMLESLSDSFQVTVEVDQSATVQVKPVPITQRRQKVRRPSNVRRNQRSELRIENDRDKIQFLNDPAFVKALFESDVLTEQEKTAIHPWLGVDETGSRDLPPFEEDLKRVAQKLNLNIGDLRNTAAQQAIFHAERFWREWKEADGLRSELRSVRKKTSDAPSLGTHARQILASAPQKITLTVQNFLGIHMMPSIKIVKLATHPFFNKMEILVEREGFGPVSARDFIQVARLDSKKDSEVTFTLNPSGEENELAQAVFILAIKRLIEDEHFGESLTKDDRAEYPQTETETIVKESEARVKHMLTMTEERHQTADDLPVSTQIHSEFRMAMVQITGRLPIPSEGIRQALQARLMPVTRKLAQNQVIGILPHLGRVPDLVTSVVNNLDAGNRVVIFVGTKREAENLEPFFPVDLLKKGQIVITTQVNVQEISRGQKVELVA</sequence>
<protein>
    <recommendedName>
        <fullName evidence="3">HPr domain-containing protein</fullName>
    </recommendedName>
</protein>
<name>A0A2H0LTA3_9BACT</name>
<feature type="compositionally biased region" description="Basic and acidic residues" evidence="1">
    <location>
        <begin position="756"/>
        <end position="766"/>
    </location>
</feature>
<dbReference type="Gene3D" id="3.30.1340.10">
    <property type="entry name" value="HPr-like"/>
    <property type="match status" value="1"/>
</dbReference>
<reference evidence="4 5" key="1">
    <citation type="submission" date="2017-09" db="EMBL/GenBank/DDBJ databases">
        <title>Depth-based differentiation of microbial function through sediment-hosted aquifers and enrichment of novel symbionts in the deep terrestrial subsurface.</title>
        <authorList>
            <person name="Probst A.J."/>
            <person name="Ladd B."/>
            <person name="Jarett J.K."/>
            <person name="Geller-Mcgrath D.E."/>
            <person name="Sieber C.M."/>
            <person name="Emerson J.B."/>
            <person name="Anantharaman K."/>
            <person name="Thomas B.C."/>
            <person name="Malmstrom R."/>
            <person name="Stieglmeier M."/>
            <person name="Klingl A."/>
            <person name="Woyke T."/>
            <person name="Ryan C.M."/>
            <person name="Banfield J.F."/>
        </authorList>
    </citation>
    <scope>NUCLEOTIDE SEQUENCE [LARGE SCALE GENOMIC DNA]</scope>
    <source>
        <strain evidence="4">CG11_big_fil_rev_8_21_14_0_20_45_26</strain>
    </source>
</reference>
<accession>A0A2H0LTA3</accession>
<feature type="chain" id="PRO_5013729002" description="HPr domain-containing protein" evidence="2">
    <location>
        <begin position="27"/>
        <end position="1304"/>
    </location>
</feature>
<proteinExistence type="predicted"/>
<evidence type="ECO:0000313" key="4">
    <source>
        <dbReference type="EMBL" id="PIQ87591.1"/>
    </source>
</evidence>
<feature type="region of interest" description="Disordered" evidence="1">
    <location>
        <begin position="459"/>
        <end position="486"/>
    </location>
</feature>